<feature type="domain" description="AMP-binding enzyme C-terminal" evidence="2">
    <location>
        <begin position="416"/>
        <end position="490"/>
    </location>
</feature>
<dbReference type="RefSeq" id="WP_090613852.1">
    <property type="nucleotide sequence ID" value="NZ_CP067124.1"/>
</dbReference>
<dbReference type="STRING" id="34002.SAMN04489859_102214"/>
<dbReference type="InterPro" id="IPR045851">
    <property type="entry name" value="AMP-bd_C_sf"/>
</dbReference>
<dbReference type="OrthoDB" id="9803968at2"/>
<dbReference type="Proteomes" id="UP000199054">
    <property type="component" value="Unassembled WGS sequence"/>
</dbReference>
<reference evidence="3 4" key="1">
    <citation type="submission" date="2016-10" db="EMBL/GenBank/DDBJ databases">
        <authorList>
            <person name="de Groot N.N."/>
        </authorList>
    </citation>
    <scope>NUCLEOTIDE SEQUENCE [LARGE SCALE GENOMIC DNA]</scope>
    <source>
        <strain evidence="3 4">DSM 8512</strain>
    </source>
</reference>
<name>A0A1H8KGU0_9RHOB</name>
<feature type="domain" description="AMP-dependent synthetase/ligase" evidence="1">
    <location>
        <begin position="7"/>
        <end position="366"/>
    </location>
</feature>
<accession>A0A1H8KGU0</accession>
<dbReference type="SUPFAM" id="SSF56801">
    <property type="entry name" value="Acetyl-CoA synthetase-like"/>
    <property type="match status" value="1"/>
</dbReference>
<protein>
    <submittedName>
        <fullName evidence="3">Long-chain acyl-CoA synthetase</fullName>
    </submittedName>
</protein>
<dbReference type="Pfam" id="PF00501">
    <property type="entry name" value="AMP-binding"/>
    <property type="match status" value="1"/>
</dbReference>
<dbReference type="InterPro" id="IPR020845">
    <property type="entry name" value="AMP-binding_CS"/>
</dbReference>
<evidence type="ECO:0000313" key="3">
    <source>
        <dbReference type="EMBL" id="SEN92112.1"/>
    </source>
</evidence>
<gene>
    <name evidence="3" type="ORF">SAMN04489859_102214</name>
</gene>
<dbReference type="PANTHER" id="PTHR43767">
    <property type="entry name" value="LONG-CHAIN-FATTY-ACID--COA LIGASE"/>
    <property type="match status" value="1"/>
</dbReference>
<dbReference type="EMBL" id="FODE01000022">
    <property type="protein sequence ID" value="SEN92112.1"/>
    <property type="molecule type" value="Genomic_DNA"/>
</dbReference>
<sequence length="501" mass="53757">MNPAEWLQRSAERGPDRPALMLGTDLVADYAGFRDRAFAAAGALQAQGLQPGDRVAIFAANSPDYLVALYAIWAMGAVAVPINAKLHPREAAWIVADAGAALVMVDAAHGQALSSLCADIRCLFLDGPDWQAMQQGARATIHPTDPQDLVWIFYTSGTTGKPKGVMLTSANLVAMSLCYMADVDPVTPDDAALYAAPMSHGAGLYNFMHVMQGARHVVPPSGGFDAAEVLALAARLDNVSMFAAPTMVRRLVEAARASSSRGEGLRTVVYGGGPMYVADIIEAVEVLGPRFVQIYGQGECPMAISALSRAEVADRSHPDWRMRLGSVGRAQSAVRLRIADADGRPLPQGEVGEILVQGLPVMAGYWRNPEASATTLRNGWLWTGDMGRIDPDGCLTLHDRSKDVIISGGTNIYPREIEEALLEHPAVLEVSVIGRADAEWGEVPVACIVTGPAQPTPAELDQHCLDRIARFKRPKEYVFLGSLPKNNYGKVLKTLLRETAI</sequence>
<evidence type="ECO:0000259" key="2">
    <source>
        <dbReference type="Pfam" id="PF13193"/>
    </source>
</evidence>
<evidence type="ECO:0000259" key="1">
    <source>
        <dbReference type="Pfam" id="PF00501"/>
    </source>
</evidence>
<organism evidence="3 4">
    <name type="scientific">Paracoccus alcaliphilus</name>
    <dbReference type="NCBI Taxonomy" id="34002"/>
    <lineage>
        <taxon>Bacteria</taxon>
        <taxon>Pseudomonadati</taxon>
        <taxon>Pseudomonadota</taxon>
        <taxon>Alphaproteobacteria</taxon>
        <taxon>Rhodobacterales</taxon>
        <taxon>Paracoccaceae</taxon>
        <taxon>Paracoccus</taxon>
    </lineage>
</organism>
<dbReference type="AlphaFoldDB" id="A0A1H8KGU0"/>
<dbReference type="PANTHER" id="PTHR43767:SF7">
    <property type="entry name" value="MEDIUM_LONG-CHAIN-FATTY-ACID--COA LIGASE FADD8"/>
    <property type="match status" value="1"/>
</dbReference>
<proteinExistence type="predicted"/>
<dbReference type="GO" id="GO:0016877">
    <property type="term" value="F:ligase activity, forming carbon-sulfur bonds"/>
    <property type="evidence" value="ECO:0007669"/>
    <property type="project" value="UniProtKB-ARBA"/>
</dbReference>
<evidence type="ECO:0000313" key="4">
    <source>
        <dbReference type="Proteomes" id="UP000199054"/>
    </source>
</evidence>
<dbReference type="InterPro" id="IPR042099">
    <property type="entry name" value="ANL_N_sf"/>
</dbReference>
<dbReference type="PROSITE" id="PS00455">
    <property type="entry name" value="AMP_BINDING"/>
    <property type="match status" value="1"/>
</dbReference>
<dbReference type="Pfam" id="PF13193">
    <property type="entry name" value="AMP-binding_C"/>
    <property type="match status" value="1"/>
</dbReference>
<dbReference type="InterPro" id="IPR000873">
    <property type="entry name" value="AMP-dep_synth/lig_dom"/>
</dbReference>
<dbReference type="InterPro" id="IPR025110">
    <property type="entry name" value="AMP-bd_C"/>
</dbReference>
<dbReference type="Gene3D" id="3.30.300.30">
    <property type="match status" value="1"/>
</dbReference>
<dbReference type="InterPro" id="IPR050237">
    <property type="entry name" value="ATP-dep_AMP-bd_enzyme"/>
</dbReference>
<dbReference type="Gene3D" id="3.40.50.12780">
    <property type="entry name" value="N-terminal domain of ligase-like"/>
    <property type="match status" value="1"/>
</dbReference>
<keyword evidence="4" id="KW-1185">Reference proteome</keyword>